<evidence type="ECO:0000313" key="2">
    <source>
        <dbReference type="EMBL" id="EAT88880.1"/>
    </source>
</evidence>
<dbReference type="GeneID" id="5971092"/>
<dbReference type="HOGENOM" id="CLU_1928370_0_0_1"/>
<sequence>MSRVTHEQLEHKTQSDHSLVPASRSATSCAHPGDLKLSLSPLHQKPLAVNISTQSRLLPANAPNAPRLSSDPRWPSLWPRLYESPSPFPRAHPRIVRYTSVVAQHICTSLLIRPGPTFPHSHVDSQDPMDY</sequence>
<dbReference type="Proteomes" id="UP000001055">
    <property type="component" value="Unassembled WGS sequence"/>
</dbReference>
<dbReference type="EMBL" id="CH445329">
    <property type="protein sequence ID" value="EAT88880.1"/>
    <property type="molecule type" value="Genomic_DNA"/>
</dbReference>
<protein>
    <submittedName>
        <fullName evidence="2">Uncharacterized protein</fullName>
    </submittedName>
</protein>
<evidence type="ECO:0000313" key="3">
    <source>
        <dbReference type="Proteomes" id="UP000001055"/>
    </source>
</evidence>
<proteinExistence type="predicted"/>
<feature type="region of interest" description="Disordered" evidence="1">
    <location>
        <begin position="1"/>
        <end position="37"/>
    </location>
</feature>
<name>Q0UX39_PHANO</name>
<dbReference type="KEGG" id="pno:SNOG_03675"/>
<gene>
    <name evidence="2" type="ORF">SNOG_03675</name>
</gene>
<evidence type="ECO:0000256" key="1">
    <source>
        <dbReference type="SAM" id="MobiDB-lite"/>
    </source>
</evidence>
<dbReference type="RefSeq" id="XP_001794229.1">
    <property type="nucleotide sequence ID" value="XM_001794177.1"/>
</dbReference>
<accession>Q0UX39</accession>
<reference evidence="3" key="1">
    <citation type="journal article" date="2007" name="Plant Cell">
        <title>Dothideomycete-plant interactions illuminated by genome sequencing and EST analysis of the wheat pathogen Stagonospora nodorum.</title>
        <authorList>
            <person name="Hane J.K."/>
            <person name="Lowe R.G."/>
            <person name="Solomon P.S."/>
            <person name="Tan K.C."/>
            <person name="Schoch C.L."/>
            <person name="Spatafora J.W."/>
            <person name="Crous P.W."/>
            <person name="Kodira C."/>
            <person name="Birren B.W."/>
            <person name="Galagan J.E."/>
            <person name="Torriani S.F."/>
            <person name="McDonald B.A."/>
            <person name="Oliver R.P."/>
        </authorList>
    </citation>
    <scope>NUCLEOTIDE SEQUENCE [LARGE SCALE GENOMIC DNA]</scope>
    <source>
        <strain evidence="3">SN15 / ATCC MYA-4574 / FGSC 10173</strain>
    </source>
</reference>
<dbReference type="AlphaFoldDB" id="Q0UX39"/>
<feature type="compositionally biased region" description="Basic and acidic residues" evidence="1">
    <location>
        <begin position="1"/>
        <end position="15"/>
    </location>
</feature>
<organism evidence="2 3">
    <name type="scientific">Phaeosphaeria nodorum (strain SN15 / ATCC MYA-4574 / FGSC 10173)</name>
    <name type="common">Glume blotch fungus</name>
    <name type="synonym">Parastagonospora nodorum</name>
    <dbReference type="NCBI Taxonomy" id="321614"/>
    <lineage>
        <taxon>Eukaryota</taxon>
        <taxon>Fungi</taxon>
        <taxon>Dikarya</taxon>
        <taxon>Ascomycota</taxon>
        <taxon>Pezizomycotina</taxon>
        <taxon>Dothideomycetes</taxon>
        <taxon>Pleosporomycetidae</taxon>
        <taxon>Pleosporales</taxon>
        <taxon>Pleosporineae</taxon>
        <taxon>Phaeosphaeriaceae</taxon>
        <taxon>Parastagonospora</taxon>
    </lineage>
</organism>
<dbReference type="InParanoid" id="Q0UX39"/>